<keyword evidence="3" id="KW-1185">Reference proteome</keyword>
<evidence type="ECO:0008006" key="4">
    <source>
        <dbReference type="Google" id="ProtNLM"/>
    </source>
</evidence>
<dbReference type="EMBL" id="BOPH01000042">
    <property type="protein sequence ID" value="GIJ68442.1"/>
    <property type="molecule type" value="Genomic_DNA"/>
</dbReference>
<protein>
    <recommendedName>
        <fullName evidence="4">Lipoprotein</fullName>
    </recommendedName>
</protein>
<name>A0A8J4EDY1_9ACTN</name>
<proteinExistence type="predicted"/>
<evidence type="ECO:0000313" key="2">
    <source>
        <dbReference type="EMBL" id="GIJ68442.1"/>
    </source>
</evidence>
<reference evidence="2" key="1">
    <citation type="submission" date="2021-01" db="EMBL/GenBank/DDBJ databases">
        <title>Whole genome shotgun sequence of Virgisporangium ochraceum NBRC 16418.</title>
        <authorList>
            <person name="Komaki H."/>
            <person name="Tamura T."/>
        </authorList>
    </citation>
    <scope>NUCLEOTIDE SEQUENCE</scope>
    <source>
        <strain evidence="2">NBRC 16418</strain>
    </source>
</reference>
<evidence type="ECO:0000313" key="3">
    <source>
        <dbReference type="Proteomes" id="UP000635606"/>
    </source>
</evidence>
<organism evidence="2 3">
    <name type="scientific">Virgisporangium ochraceum</name>
    <dbReference type="NCBI Taxonomy" id="65505"/>
    <lineage>
        <taxon>Bacteria</taxon>
        <taxon>Bacillati</taxon>
        <taxon>Actinomycetota</taxon>
        <taxon>Actinomycetes</taxon>
        <taxon>Micromonosporales</taxon>
        <taxon>Micromonosporaceae</taxon>
        <taxon>Virgisporangium</taxon>
    </lineage>
</organism>
<dbReference type="PROSITE" id="PS51257">
    <property type="entry name" value="PROKAR_LIPOPROTEIN"/>
    <property type="match status" value="1"/>
</dbReference>
<dbReference type="AlphaFoldDB" id="A0A8J4EDY1"/>
<gene>
    <name evidence="2" type="ORF">Voc01_033590</name>
</gene>
<accession>A0A8J4EDY1</accession>
<sequence>MRRTSIAALLLVTMVAGCDGAGGPTRAQPSPSVSPSATFTPPPAAAGWTVRAHQVWTRAAPGELALAASPAGVVVAGTFVPSGSTKGNSERGDPSAHVWRCAGEPCQPVSAVVEPNSVLTPAGAGFISAVDSGGGIRITRCADLDCRRDPASYPAVTTGEDLLGVAADGAHVVALTSVGGASPPTVQVTSCPNGACGAARQPVATGFHGWFRHLVAVAVQAGRVAIATTPNPEKVTEPKTVTVQMCADPACGRLGRRVDVTGLTHPYPLSMRILPDGRPVVLAGRDLVTCTDPACSGTVVTPIGVREQDDFVTPALGIGPAGLPIVAAATAGTVRLHTCTDRLCRTTTGTLVSTTTPRSAELAVGATADGTAYVAWLSREAMALFRCARLPCG</sequence>
<feature type="signal peptide" evidence="1">
    <location>
        <begin position="1"/>
        <end position="21"/>
    </location>
</feature>
<comment type="caution">
    <text evidence="2">The sequence shown here is derived from an EMBL/GenBank/DDBJ whole genome shotgun (WGS) entry which is preliminary data.</text>
</comment>
<dbReference type="Proteomes" id="UP000635606">
    <property type="component" value="Unassembled WGS sequence"/>
</dbReference>
<evidence type="ECO:0000256" key="1">
    <source>
        <dbReference type="SAM" id="SignalP"/>
    </source>
</evidence>
<feature type="chain" id="PRO_5038534448" description="Lipoprotein" evidence="1">
    <location>
        <begin position="22"/>
        <end position="393"/>
    </location>
</feature>
<keyword evidence="1" id="KW-0732">Signal</keyword>